<accession>A0A1D2MSP5</accession>
<name>A0A1D2MSP5_ORCCI</name>
<protein>
    <submittedName>
        <fullName evidence="3">Uncharacterized protein</fullName>
    </submittedName>
</protein>
<evidence type="ECO:0000313" key="3">
    <source>
        <dbReference type="EMBL" id="ODM96063.1"/>
    </source>
</evidence>
<sequence>MKSFLIATSVALFAIVAFEISVSDSLCWGTKPAISSNNSTCSNQTSLGLGLCQLRCLFCHAGNVSQRAGCITQNGTCLCLGKPGNGTVTTTLSPTNGTSTTSTTPSSNNTTSMG</sequence>
<evidence type="ECO:0000256" key="1">
    <source>
        <dbReference type="SAM" id="MobiDB-lite"/>
    </source>
</evidence>
<proteinExistence type="predicted"/>
<reference evidence="3 4" key="1">
    <citation type="journal article" date="2016" name="Genome Biol. Evol.">
        <title>Gene Family Evolution Reflects Adaptation to Soil Environmental Stressors in the Genome of the Collembolan Orchesella cincta.</title>
        <authorList>
            <person name="Faddeeva-Vakhrusheva A."/>
            <person name="Derks M.F."/>
            <person name="Anvar S.Y."/>
            <person name="Agamennone V."/>
            <person name="Suring W."/>
            <person name="Smit S."/>
            <person name="van Straalen N.M."/>
            <person name="Roelofs D."/>
        </authorList>
    </citation>
    <scope>NUCLEOTIDE SEQUENCE [LARGE SCALE GENOMIC DNA]</scope>
    <source>
        <tissue evidence="3">Mixed pool</tissue>
    </source>
</reference>
<dbReference type="Proteomes" id="UP000094527">
    <property type="component" value="Unassembled WGS sequence"/>
</dbReference>
<evidence type="ECO:0000256" key="2">
    <source>
        <dbReference type="SAM" id="SignalP"/>
    </source>
</evidence>
<keyword evidence="2" id="KW-0732">Signal</keyword>
<feature type="chain" id="PRO_5008904480" evidence="2">
    <location>
        <begin position="26"/>
        <end position="114"/>
    </location>
</feature>
<dbReference type="AlphaFoldDB" id="A0A1D2MSP5"/>
<feature type="signal peptide" evidence="2">
    <location>
        <begin position="1"/>
        <end position="25"/>
    </location>
</feature>
<comment type="caution">
    <text evidence="3">The sequence shown here is derived from an EMBL/GenBank/DDBJ whole genome shotgun (WGS) entry which is preliminary data.</text>
</comment>
<gene>
    <name evidence="3" type="ORF">Ocin01_10616</name>
</gene>
<evidence type="ECO:0000313" key="4">
    <source>
        <dbReference type="Proteomes" id="UP000094527"/>
    </source>
</evidence>
<keyword evidence="4" id="KW-1185">Reference proteome</keyword>
<dbReference type="EMBL" id="LJIJ01000586">
    <property type="protein sequence ID" value="ODM96063.1"/>
    <property type="molecule type" value="Genomic_DNA"/>
</dbReference>
<organism evidence="3 4">
    <name type="scientific">Orchesella cincta</name>
    <name type="common">Springtail</name>
    <name type="synonym">Podura cincta</name>
    <dbReference type="NCBI Taxonomy" id="48709"/>
    <lineage>
        <taxon>Eukaryota</taxon>
        <taxon>Metazoa</taxon>
        <taxon>Ecdysozoa</taxon>
        <taxon>Arthropoda</taxon>
        <taxon>Hexapoda</taxon>
        <taxon>Collembola</taxon>
        <taxon>Entomobryomorpha</taxon>
        <taxon>Entomobryoidea</taxon>
        <taxon>Orchesellidae</taxon>
        <taxon>Orchesellinae</taxon>
        <taxon>Orchesella</taxon>
    </lineage>
</organism>
<feature type="region of interest" description="Disordered" evidence="1">
    <location>
        <begin position="90"/>
        <end position="114"/>
    </location>
</feature>